<evidence type="ECO:0000313" key="2">
    <source>
        <dbReference type="EMBL" id="KAF5207968.1"/>
    </source>
</evidence>
<evidence type="ECO:0000256" key="1">
    <source>
        <dbReference type="SAM" id="MobiDB-lite"/>
    </source>
</evidence>
<sequence length="168" mass="18483">MPLEVGARALPLVNLTTDEEPIIPVSNMNRGREFKGQARPKGRGRGPGQIIWAHRHPWMNYRGRSQTRSGPRRRDNEGTQEQFNETLLAPQDAPVGGPTSETTITPSHSDARSPPNVGSREFMKGESSKVGDQGDGNLRHFLASSSGDQSSSYDLSRGFWPCCELVQV</sequence>
<gene>
    <name evidence="2" type="ORF">FRX31_002447</name>
</gene>
<keyword evidence="3" id="KW-1185">Reference proteome</keyword>
<reference evidence="2 3" key="1">
    <citation type="submission" date="2020-06" db="EMBL/GenBank/DDBJ databases">
        <title>Transcriptomic and genomic resources for Thalictrum thalictroides and T. hernandezii: Facilitating candidate gene discovery in an emerging model plant lineage.</title>
        <authorList>
            <person name="Arias T."/>
            <person name="Riano-Pachon D.M."/>
            <person name="Di Stilio V.S."/>
        </authorList>
    </citation>
    <scope>NUCLEOTIDE SEQUENCE [LARGE SCALE GENOMIC DNA]</scope>
    <source>
        <strain evidence="3">cv. WT478/WT964</strain>
        <tissue evidence="2">Leaves</tissue>
    </source>
</reference>
<feature type="region of interest" description="Disordered" evidence="1">
    <location>
        <begin position="59"/>
        <end position="154"/>
    </location>
</feature>
<accession>A0A7J6XG14</accession>
<dbReference type="Proteomes" id="UP000554482">
    <property type="component" value="Unassembled WGS sequence"/>
</dbReference>
<comment type="caution">
    <text evidence="2">The sequence shown here is derived from an EMBL/GenBank/DDBJ whole genome shotgun (WGS) entry which is preliminary data.</text>
</comment>
<evidence type="ECO:0000313" key="3">
    <source>
        <dbReference type="Proteomes" id="UP000554482"/>
    </source>
</evidence>
<proteinExistence type="predicted"/>
<feature type="compositionally biased region" description="Low complexity" evidence="1">
    <location>
        <begin position="144"/>
        <end position="154"/>
    </location>
</feature>
<dbReference type="EMBL" id="JABWDY010000690">
    <property type="protein sequence ID" value="KAF5207968.1"/>
    <property type="molecule type" value="Genomic_DNA"/>
</dbReference>
<protein>
    <submittedName>
        <fullName evidence="2">Uncharacterized protein</fullName>
    </submittedName>
</protein>
<organism evidence="2 3">
    <name type="scientific">Thalictrum thalictroides</name>
    <name type="common">Rue-anemone</name>
    <name type="synonym">Anemone thalictroides</name>
    <dbReference type="NCBI Taxonomy" id="46969"/>
    <lineage>
        <taxon>Eukaryota</taxon>
        <taxon>Viridiplantae</taxon>
        <taxon>Streptophyta</taxon>
        <taxon>Embryophyta</taxon>
        <taxon>Tracheophyta</taxon>
        <taxon>Spermatophyta</taxon>
        <taxon>Magnoliopsida</taxon>
        <taxon>Ranunculales</taxon>
        <taxon>Ranunculaceae</taxon>
        <taxon>Thalictroideae</taxon>
        <taxon>Thalictrum</taxon>
    </lineage>
</organism>
<dbReference type="AlphaFoldDB" id="A0A7J6XG14"/>
<name>A0A7J6XG14_THATH</name>
<feature type="compositionally biased region" description="Polar residues" evidence="1">
    <location>
        <begin position="99"/>
        <end position="108"/>
    </location>
</feature>